<comment type="caution">
    <text evidence="2">The sequence shown here is derived from an EMBL/GenBank/DDBJ whole genome shotgun (WGS) entry which is preliminary data.</text>
</comment>
<feature type="transmembrane region" description="Helical" evidence="1">
    <location>
        <begin position="76"/>
        <end position="97"/>
    </location>
</feature>
<feature type="transmembrane region" description="Helical" evidence="1">
    <location>
        <begin position="220"/>
        <end position="242"/>
    </location>
</feature>
<protein>
    <recommendedName>
        <fullName evidence="4">Phosphatidate cytidylyltransferase</fullName>
    </recommendedName>
</protein>
<proteinExistence type="predicted"/>
<dbReference type="AlphaFoldDB" id="A0A1X1ULY1"/>
<organism evidence="2 3">
    <name type="scientific">Mycobacterium fragae</name>
    <dbReference type="NCBI Taxonomy" id="1260918"/>
    <lineage>
        <taxon>Bacteria</taxon>
        <taxon>Bacillati</taxon>
        <taxon>Actinomycetota</taxon>
        <taxon>Actinomycetes</taxon>
        <taxon>Mycobacteriales</taxon>
        <taxon>Mycobacteriaceae</taxon>
        <taxon>Mycobacterium</taxon>
    </lineage>
</organism>
<evidence type="ECO:0000256" key="1">
    <source>
        <dbReference type="SAM" id="Phobius"/>
    </source>
</evidence>
<gene>
    <name evidence="2" type="ORF">AWC06_21170</name>
</gene>
<sequence>MLFRGPPHGHSVRRVVASVDAPAPASLLEQRRHVADWIFTGALLFNGALTVFWLAVLVTGADPVFFGTYAVDRDEIVRVTSGVLIFGVFWGGIWYGIKNALLKSVAGFSNEERRAAFSSRMSAPYDVKEIVARHSERRIRIIDMIGRRGRFITLAAVSFFYLYARIGTERPETFATAFMKDSLLDGVVVAWVFLALYYGEGFLAAVAYGPQSRIMDGVLARANCLLIMTLWLMFKFVMVPIGKQLAVVFPPNQFAVVFALIWGSYMVADALAEIGGALFGRQKICVRGIGDVNRKSVAGIVSGFTGALIFCAVIVMANQLPPPWLALSLVIAVSNTLLELYSPRGTDDVVMATGNALICWAFGALVLH</sequence>
<name>A0A1X1ULY1_9MYCO</name>
<dbReference type="EMBL" id="LQOW01000028">
    <property type="protein sequence ID" value="ORV57854.1"/>
    <property type="molecule type" value="Genomic_DNA"/>
</dbReference>
<evidence type="ECO:0008006" key="4">
    <source>
        <dbReference type="Google" id="ProtNLM"/>
    </source>
</evidence>
<dbReference type="RefSeq" id="WP_139820099.1">
    <property type="nucleotide sequence ID" value="NZ_JACKVI010000003.1"/>
</dbReference>
<keyword evidence="1" id="KW-0472">Membrane</keyword>
<keyword evidence="1" id="KW-1133">Transmembrane helix</keyword>
<keyword evidence="1" id="KW-0812">Transmembrane</keyword>
<feature type="transmembrane region" description="Helical" evidence="1">
    <location>
        <begin position="148"/>
        <end position="166"/>
    </location>
</feature>
<reference evidence="2 3" key="1">
    <citation type="submission" date="2016-01" db="EMBL/GenBank/DDBJ databases">
        <title>The new phylogeny of the genus Mycobacterium.</title>
        <authorList>
            <person name="Tarcisio F."/>
            <person name="Conor M."/>
            <person name="Antonella G."/>
            <person name="Elisabetta G."/>
            <person name="Giulia F.S."/>
            <person name="Sara T."/>
            <person name="Anna F."/>
            <person name="Clotilde B."/>
            <person name="Roberto B."/>
            <person name="Veronica D.S."/>
            <person name="Fabio R."/>
            <person name="Monica P."/>
            <person name="Olivier J."/>
            <person name="Enrico T."/>
            <person name="Nicola S."/>
        </authorList>
    </citation>
    <scope>NUCLEOTIDE SEQUENCE [LARGE SCALE GENOMIC DNA]</scope>
    <source>
        <strain evidence="2 3">DSM 45731</strain>
    </source>
</reference>
<feature type="transmembrane region" description="Helical" evidence="1">
    <location>
        <begin position="37"/>
        <end position="56"/>
    </location>
</feature>
<feature type="transmembrane region" description="Helical" evidence="1">
    <location>
        <begin position="254"/>
        <end position="276"/>
    </location>
</feature>
<feature type="transmembrane region" description="Helical" evidence="1">
    <location>
        <begin position="297"/>
        <end position="317"/>
    </location>
</feature>
<feature type="transmembrane region" description="Helical" evidence="1">
    <location>
        <begin position="186"/>
        <end position="208"/>
    </location>
</feature>
<dbReference type="Proteomes" id="UP000194000">
    <property type="component" value="Unassembled WGS sequence"/>
</dbReference>
<evidence type="ECO:0000313" key="3">
    <source>
        <dbReference type="Proteomes" id="UP000194000"/>
    </source>
</evidence>
<evidence type="ECO:0000313" key="2">
    <source>
        <dbReference type="EMBL" id="ORV57854.1"/>
    </source>
</evidence>
<dbReference type="OrthoDB" id="9825779at2"/>
<feature type="transmembrane region" description="Helical" evidence="1">
    <location>
        <begin position="349"/>
        <end position="367"/>
    </location>
</feature>
<keyword evidence="3" id="KW-1185">Reference proteome</keyword>
<accession>A0A1X1ULY1</accession>